<evidence type="ECO:0000256" key="4">
    <source>
        <dbReference type="PIRSR" id="PIRSR001235-2"/>
    </source>
</evidence>
<keyword evidence="3" id="KW-0479">Metal-binding</keyword>
<evidence type="ECO:0000259" key="5">
    <source>
        <dbReference type="Pfam" id="PF07687"/>
    </source>
</evidence>
<dbReference type="SUPFAM" id="SSF53187">
    <property type="entry name" value="Zn-dependent exopeptidases"/>
    <property type="match status" value="1"/>
</dbReference>
<feature type="binding site" evidence="4">
    <location>
        <position position="216"/>
    </location>
    <ligand>
        <name>allantoate</name>
        <dbReference type="ChEBI" id="CHEBI:17536"/>
    </ligand>
</feature>
<evidence type="ECO:0000313" key="7">
    <source>
        <dbReference type="Proteomes" id="UP000295681"/>
    </source>
</evidence>
<dbReference type="EMBL" id="PUFI01000015">
    <property type="protein sequence ID" value="TDG67646.1"/>
    <property type="molecule type" value="Genomic_DNA"/>
</dbReference>
<dbReference type="InterPro" id="IPR010158">
    <property type="entry name" value="Amidase_Cbmase"/>
</dbReference>
<feature type="binding site" evidence="3">
    <location>
        <position position="93"/>
    </location>
    <ligand>
        <name>Zn(2+)</name>
        <dbReference type="ChEBI" id="CHEBI:29105"/>
        <label>1</label>
    </ligand>
</feature>
<feature type="binding site" evidence="3">
    <location>
        <position position="128"/>
    </location>
    <ligand>
        <name>Zn(2+)</name>
        <dbReference type="ChEBI" id="CHEBI:29105"/>
        <label>2</label>
    </ligand>
</feature>
<dbReference type="Proteomes" id="UP000295681">
    <property type="component" value="Unassembled WGS sequence"/>
</dbReference>
<protein>
    <recommendedName>
        <fullName evidence="5">Peptidase M20 dimerisation domain-containing protein</fullName>
    </recommendedName>
</protein>
<evidence type="ECO:0000256" key="2">
    <source>
        <dbReference type="ARBA" id="ARBA00022801"/>
    </source>
</evidence>
<dbReference type="PIRSF" id="PIRSF001235">
    <property type="entry name" value="Amidase_carbamoylase"/>
    <property type="match status" value="1"/>
</dbReference>
<comment type="caution">
    <text evidence="6">The sequence shown here is derived from an EMBL/GenBank/DDBJ whole genome shotgun (WGS) entry which is preliminary data.</text>
</comment>
<sequence length="403" mass="44726">MSKITQLKSLITLLNEFKMIGATNQHGVTRCVYDEHWILAQKKYAEIARNYGLYPFVDNMGNVYASTSKDINKQPVILTGSHIDTVINGGSLDGTYGVLSSLTSLGELVQQHGTPKVPIVSVSFSEEEGSRFDATFTGSRYLTNQFDESILSLADNKGVVFETARQLAVTELQHEMPIQEYWNIGKYLELHIEQGPILEQTSQNIGIVTGIVGQKRAQIKIVGQANHAGTTPMNMRHDALRQAIELISNIHECLDDVADLRYTIGQFDVLPNVSNVVPGEVTFSLDMRQLNQDILEKYFAQVENIVHQYQGTIEPTTNVKSTKMSDELQKILVAATEDHELTYTSLPSGAGHDAQVISYKIPTGMIFVPSIDGVSHSPLEQTQDDDLLNGQHVLKKALYKLAY</sequence>
<keyword evidence="2" id="KW-0378">Hydrolase</keyword>
<dbReference type="STRING" id="907931.GCA_000165675_00054"/>
<dbReference type="InterPro" id="IPR011650">
    <property type="entry name" value="Peptidase_M20_dimer"/>
</dbReference>
<feature type="binding site" evidence="3">
    <location>
        <position position="93"/>
    </location>
    <ligand>
        <name>Zn(2+)</name>
        <dbReference type="ChEBI" id="CHEBI:29105"/>
        <label>2</label>
    </ligand>
</feature>
<dbReference type="RefSeq" id="WP_133264610.1">
    <property type="nucleotide sequence ID" value="NZ_JAGYGP010000001.1"/>
</dbReference>
<dbReference type="Pfam" id="PF01546">
    <property type="entry name" value="Peptidase_M20"/>
    <property type="match status" value="1"/>
</dbReference>
<reference evidence="6 7" key="1">
    <citation type="journal article" date="2019" name="Appl. Microbiol. Biotechnol.">
        <title>Uncovering carbohydrate metabolism through a genotype-phenotype association study of 56 lactic acid bacteria genomes.</title>
        <authorList>
            <person name="Buron-Moles G."/>
            <person name="Chailyan A."/>
            <person name="Dolejs I."/>
            <person name="Forster J."/>
            <person name="Miks M.H."/>
        </authorList>
    </citation>
    <scope>NUCLEOTIDE SEQUENCE [LARGE SCALE GENOMIC DNA]</scope>
    <source>
        <strain evidence="6 7">ATCC 700006</strain>
    </source>
</reference>
<comment type="similarity">
    <text evidence="1">Belongs to the peptidase M20 family.</text>
</comment>
<dbReference type="Gene3D" id="3.30.70.360">
    <property type="match status" value="1"/>
</dbReference>
<feature type="binding site" evidence="3">
    <location>
        <position position="376"/>
    </location>
    <ligand>
        <name>Zn(2+)</name>
        <dbReference type="ChEBI" id="CHEBI:29105"/>
        <label>2</label>
    </ligand>
</feature>
<feature type="binding site" evidence="3">
    <location>
        <position position="82"/>
    </location>
    <ligand>
        <name>Zn(2+)</name>
        <dbReference type="ChEBI" id="CHEBI:29105"/>
        <label>1</label>
    </ligand>
</feature>
<dbReference type="Pfam" id="PF07687">
    <property type="entry name" value="M20_dimer"/>
    <property type="match status" value="1"/>
</dbReference>
<keyword evidence="7" id="KW-1185">Reference proteome</keyword>
<keyword evidence="3" id="KW-0862">Zinc</keyword>
<dbReference type="PANTHER" id="PTHR32494">
    <property type="entry name" value="ALLANTOATE DEIMINASE-RELATED"/>
    <property type="match status" value="1"/>
</dbReference>
<organism evidence="6 7">
    <name type="scientific">Leuconostoc fallax</name>
    <dbReference type="NCBI Taxonomy" id="1251"/>
    <lineage>
        <taxon>Bacteria</taxon>
        <taxon>Bacillati</taxon>
        <taxon>Bacillota</taxon>
        <taxon>Bacilli</taxon>
        <taxon>Lactobacillales</taxon>
        <taxon>Lactobacillaceae</taxon>
        <taxon>Leuconostoc</taxon>
    </lineage>
</organism>
<dbReference type="Gene3D" id="3.40.630.10">
    <property type="entry name" value="Zn peptidases"/>
    <property type="match status" value="1"/>
</dbReference>
<feature type="binding site" evidence="3">
    <location>
        <position position="191"/>
    </location>
    <ligand>
        <name>Zn(2+)</name>
        <dbReference type="ChEBI" id="CHEBI:29105"/>
        <label>1</label>
    </ligand>
</feature>
<dbReference type="GO" id="GO:0016813">
    <property type="term" value="F:hydrolase activity, acting on carbon-nitrogen (but not peptide) bonds, in linear amidines"/>
    <property type="evidence" value="ECO:0007669"/>
    <property type="project" value="InterPro"/>
</dbReference>
<name>A0A4R5N874_9LACO</name>
<dbReference type="AlphaFoldDB" id="A0A4R5N874"/>
<proteinExistence type="inferred from homology"/>
<feature type="binding site" evidence="4">
    <location>
        <position position="275"/>
    </location>
    <ligand>
        <name>allantoate</name>
        <dbReference type="ChEBI" id="CHEBI:17536"/>
    </ligand>
</feature>
<evidence type="ECO:0000256" key="1">
    <source>
        <dbReference type="ARBA" id="ARBA00006153"/>
    </source>
</evidence>
<dbReference type="PANTHER" id="PTHR32494:SF5">
    <property type="entry name" value="ALLANTOATE AMIDOHYDROLASE"/>
    <property type="match status" value="1"/>
</dbReference>
<dbReference type="CDD" id="cd03884">
    <property type="entry name" value="M20_bAS"/>
    <property type="match status" value="1"/>
</dbReference>
<feature type="domain" description="Peptidase M20 dimerisation" evidence="5">
    <location>
        <begin position="210"/>
        <end position="308"/>
    </location>
</feature>
<accession>A0A4R5N874</accession>
<dbReference type="GO" id="GO:0046872">
    <property type="term" value="F:metal ion binding"/>
    <property type="evidence" value="ECO:0007669"/>
    <property type="project" value="UniProtKB-KW"/>
</dbReference>
<dbReference type="InterPro" id="IPR036264">
    <property type="entry name" value="Bact_exopeptidase_dim_dom"/>
</dbReference>
<dbReference type="InterPro" id="IPR002933">
    <property type="entry name" value="Peptidase_M20"/>
</dbReference>
<evidence type="ECO:0000313" key="6">
    <source>
        <dbReference type="EMBL" id="TDG67646.1"/>
    </source>
</evidence>
<dbReference type="SUPFAM" id="SSF55031">
    <property type="entry name" value="Bacterial exopeptidase dimerisation domain"/>
    <property type="match status" value="1"/>
</dbReference>
<dbReference type="NCBIfam" id="TIGR01879">
    <property type="entry name" value="hydantase"/>
    <property type="match status" value="1"/>
</dbReference>
<feature type="binding site" evidence="4">
    <location>
        <position position="288"/>
    </location>
    <ligand>
        <name>allantoate</name>
        <dbReference type="ChEBI" id="CHEBI:17536"/>
    </ligand>
</feature>
<comment type="cofactor">
    <cofactor evidence="3">
        <name>Zn(2+)</name>
        <dbReference type="ChEBI" id="CHEBI:29105"/>
    </cofactor>
    <text evidence="3">Binds 2 Zn(2+) ions per subunit.</text>
</comment>
<evidence type="ECO:0000256" key="3">
    <source>
        <dbReference type="PIRSR" id="PIRSR001235-1"/>
    </source>
</evidence>
<gene>
    <name evidence="6" type="ORF">C5L23_001445</name>
</gene>